<sequence length="73" mass="8467">MLQHLHDLSHCHEACLYGGTAHLKSAYDKSDVNQQNRNQQNWILQPLPSSHTLLCVSEITRWKATQSRRFLPL</sequence>
<name>A0ACB9CRQ5_CICIN</name>
<keyword evidence="2" id="KW-1185">Reference proteome</keyword>
<proteinExistence type="predicted"/>
<dbReference type="Proteomes" id="UP001055811">
    <property type="component" value="Linkage Group LG05"/>
</dbReference>
<reference evidence="1 2" key="2">
    <citation type="journal article" date="2022" name="Mol. Ecol. Resour.">
        <title>The genomes of chicory, endive, great burdock and yacon provide insights into Asteraceae paleo-polyploidization history and plant inulin production.</title>
        <authorList>
            <person name="Fan W."/>
            <person name="Wang S."/>
            <person name="Wang H."/>
            <person name="Wang A."/>
            <person name="Jiang F."/>
            <person name="Liu H."/>
            <person name="Zhao H."/>
            <person name="Xu D."/>
            <person name="Zhang Y."/>
        </authorList>
    </citation>
    <scope>NUCLEOTIDE SEQUENCE [LARGE SCALE GENOMIC DNA]</scope>
    <source>
        <strain evidence="2">cv. Punajuju</strain>
        <tissue evidence="1">Leaves</tissue>
    </source>
</reference>
<organism evidence="1 2">
    <name type="scientific">Cichorium intybus</name>
    <name type="common">Chicory</name>
    <dbReference type="NCBI Taxonomy" id="13427"/>
    <lineage>
        <taxon>Eukaryota</taxon>
        <taxon>Viridiplantae</taxon>
        <taxon>Streptophyta</taxon>
        <taxon>Embryophyta</taxon>
        <taxon>Tracheophyta</taxon>
        <taxon>Spermatophyta</taxon>
        <taxon>Magnoliopsida</taxon>
        <taxon>eudicotyledons</taxon>
        <taxon>Gunneridae</taxon>
        <taxon>Pentapetalae</taxon>
        <taxon>asterids</taxon>
        <taxon>campanulids</taxon>
        <taxon>Asterales</taxon>
        <taxon>Asteraceae</taxon>
        <taxon>Cichorioideae</taxon>
        <taxon>Cichorieae</taxon>
        <taxon>Cichoriinae</taxon>
        <taxon>Cichorium</taxon>
    </lineage>
</organism>
<reference evidence="2" key="1">
    <citation type="journal article" date="2022" name="Mol. Ecol. Resour.">
        <title>The genomes of chicory, endive, great burdock and yacon provide insights into Asteraceae palaeo-polyploidization history and plant inulin production.</title>
        <authorList>
            <person name="Fan W."/>
            <person name="Wang S."/>
            <person name="Wang H."/>
            <person name="Wang A."/>
            <person name="Jiang F."/>
            <person name="Liu H."/>
            <person name="Zhao H."/>
            <person name="Xu D."/>
            <person name="Zhang Y."/>
        </authorList>
    </citation>
    <scope>NUCLEOTIDE SEQUENCE [LARGE SCALE GENOMIC DNA]</scope>
    <source>
        <strain evidence="2">cv. Punajuju</strain>
    </source>
</reference>
<protein>
    <submittedName>
        <fullName evidence="1">Uncharacterized protein</fullName>
    </submittedName>
</protein>
<evidence type="ECO:0000313" key="1">
    <source>
        <dbReference type="EMBL" id="KAI3736989.1"/>
    </source>
</evidence>
<evidence type="ECO:0000313" key="2">
    <source>
        <dbReference type="Proteomes" id="UP001055811"/>
    </source>
</evidence>
<comment type="caution">
    <text evidence="1">The sequence shown here is derived from an EMBL/GenBank/DDBJ whole genome shotgun (WGS) entry which is preliminary data.</text>
</comment>
<gene>
    <name evidence="1" type="ORF">L2E82_26981</name>
</gene>
<accession>A0ACB9CRQ5</accession>
<dbReference type="EMBL" id="CM042013">
    <property type="protein sequence ID" value="KAI3736989.1"/>
    <property type="molecule type" value="Genomic_DNA"/>
</dbReference>